<evidence type="ECO:0000256" key="7">
    <source>
        <dbReference type="ARBA" id="ARBA00022490"/>
    </source>
</evidence>
<dbReference type="InterPro" id="IPR002931">
    <property type="entry name" value="Transglutaminase-like"/>
</dbReference>
<dbReference type="CTD" id="35527"/>
<evidence type="ECO:0000256" key="14">
    <source>
        <dbReference type="SAM" id="MobiDB-lite"/>
    </source>
</evidence>
<evidence type="ECO:0000256" key="5">
    <source>
        <dbReference type="ARBA" id="ARBA00012158"/>
    </source>
</evidence>
<feature type="region of interest" description="Disordered" evidence="14">
    <location>
        <begin position="114"/>
        <end position="182"/>
    </location>
</feature>
<dbReference type="Gene3D" id="3.10.620.30">
    <property type="match status" value="1"/>
</dbReference>
<dbReference type="InterPro" id="IPR036339">
    <property type="entry name" value="PUB-like_dom_sf"/>
</dbReference>
<dbReference type="InterPro" id="IPR050883">
    <property type="entry name" value="PNGase"/>
</dbReference>
<keyword evidence="8" id="KW-0479">Metal-binding</keyword>
<dbReference type="Gene3D" id="2.60.120.1020">
    <property type="entry name" value="Peptide N glycanase, PAW domain"/>
    <property type="match status" value="1"/>
</dbReference>
<gene>
    <name evidence="17" type="primary">LOC117648665</name>
</gene>
<dbReference type="Pfam" id="PF09409">
    <property type="entry name" value="PUB"/>
    <property type="match status" value="1"/>
</dbReference>
<dbReference type="Pfam" id="PF04721">
    <property type="entry name" value="PAW"/>
    <property type="match status" value="1"/>
</dbReference>
<dbReference type="FunCoup" id="A0A6P8Z406">
    <property type="interactions" value="2260"/>
</dbReference>
<dbReference type="GeneID" id="117648665"/>
<keyword evidence="9" id="KW-0378">Hydrolase</keyword>
<dbReference type="InterPro" id="IPR006588">
    <property type="entry name" value="Peptide_N_glycanase_PAW_dom"/>
</dbReference>
<feature type="compositionally biased region" description="Low complexity" evidence="14">
    <location>
        <begin position="129"/>
        <end position="140"/>
    </location>
</feature>
<dbReference type="InterPro" id="IPR008979">
    <property type="entry name" value="Galactose-bd-like_sf"/>
</dbReference>
<dbReference type="GO" id="GO:0005829">
    <property type="term" value="C:cytosol"/>
    <property type="evidence" value="ECO:0007669"/>
    <property type="project" value="TreeGrafter"/>
</dbReference>
<evidence type="ECO:0000256" key="13">
    <source>
        <dbReference type="PROSITE-ProRule" id="PRU00731"/>
    </source>
</evidence>
<dbReference type="InterPro" id="IPR038680">
    <property type="entry name" value="PAW_sf"/>
</dbReference>
<dbReference type="SMART" id="SM00460">
    <property type="entry name" value="TGc"/>
    <property type="match status" value="1"/>
</dbReference>
<comment type="function">
    <text evidence="11">Specifically deglycosylates the denatured form of N-linked glycoproteins in the cytoplasm and assists their proteasome-mediated degradation. Cleaves the beta-aspartyl-glucosamine (GlcNAc) of the glycan and the amide side chain of Asn, converting Asn to Asp. Prefers proteins containing high-mannose over those bearing complex type oligosaccharides. Can recognize misfolded proteins in the endoplasmic reticulum that are exported to the cytosol to be destroyed and deglycosylate them, while it has no activity toward native proteins. Deglycosylation is a prerequisite for subsequent proteasome-mediated degradation of some, but not all, misfolded glycoproteins.</text>
</comment>
<evidence type="ECO:0000256" key="12">
    <source>
        <dbReference type="ARBA" id="ARBA00032901"/>
    </source>
</evidence>
<dbReference type="GO" id="GO:0006516">
    <property type="term" value="P:glycoprotein catabolic process"/>
    <property type="evidence" value="ECO:0007669"/>
    <property type="project" value="InterPro"/>
</dbReference>
<feature type="domain" description="PAW" evidence="15">
    <location>
        <begin position="472"/>
        <end position="669"/>
    </location>
</feature>
<protein>
    <recommendedName>
        <fullName evidence="6">Peptide-N(4)-(N-acetyl-beta-glucosaminyl)asparagine amidase</fullName>
        <ecNumber evidence="5">3.5.1.52</ecNumber>
    </recommendedName>
    <alternativeName>
        <fullName evidence="12">Peptide:N-glycanase</fullName>
    </alternativeName>
</protein>
<comment type="similarity">
    <text evidence="4 13">Belongs to the transglutaminase-like superfamily. PNGase family.</text>
</comment>
<evidence type="ECO:0000313" key="16">
    <source>
        <dbReference type="Proteomes" id="UP000515158"/>
    </source>
</evidence>
<dbReference type="SMART" id="SM00580">
    <property type="entry name" value="PUG"/>
    <property type="match status" value="1"/>
</dbReference>
<dbReference type="AlphaFoldDB" id="A0A6P8Z406"/>
<dbReference type="Pfam" id="PF01841">
    <property type="entry name" value="Transglut_core"/>
    <property type="match status" value="1"/>
</dbReference>
<dbReference type="Gene3D" id="1.20.58.2190">
    <property type="match status" value="1"/>
</dbReference>
<name>A0A6P8Z406_THRPL</name>
<evidence type="ECO:0000256" key="8">
    <source>
        <dbReference type="ARBA" id="ARBA00022723"/>
    </source>
</evidence>
<dbReference type="EC" id="3.5.1.52" evidence="5"/>
<evidence type="ECO:0000256" key="6">
    <source>
        <dbReference type="ARBA" id="ARBA00018546"/>
    </source>
</evidence>
<feature type="compositionally biased region" description="Polar residues" evidence="14">
    <location>
        <begin position="167"/>
        <end position="180"/>
    </location>
</feature>
<dbReference type="GO" id="GO:0000224">
    <property type="term" value="F:peptide-N4-(N-acetyl-beta-glucosaminyl)asparagine amidase activity"/>
    <property type="evidence" value="ECO:0007669"/>
    <property type="project" value="UniProtKB-EC"/>
</dbReference>
<dbReference type="SUPFAM" id="SSF49785">
    <property type="entry name" value="Galactose-binding domain-like"/>
    <property type="match status" value="1"/>
</dbReference>
<dbReference type="PANTHER" id="PTHR12143">
    <property type="entry name" value="PEPTIDE N-GLYCANASE PNGASE -RELATED"/>
    <property type="match status" value="1"/>
</dbReference>
<dbReference type="PROSITE" id="PS51398">
    <property type="entry name" value="PAW"/>
    <property type="match status" value="1"/>
</dbReference>
<dbReference type="OrthoDB" id="409136at2759"/>
<organism evidence="17">
    <name type="scientific">Thrips palmi</name>
    <name type="common">Melon thrips</name>
    <dbReference type="NCBI Taxonomy" id="161013"/>
    <lineage>
        <taxon>Eukaryota</taxon>
        <taxon>Metazoa</taxon>
        <taxon>Ecdysozoa</taxon>
        <taxon>Arthropoda</taxon>
        <taxon>Hexapoda</taxon>
        <taxon>Insecta</taxon>
        <taxon>Pterygota</taxon>
        <taxon>Neoptera</taxon>
        <taxon>Paraneoptera</taxon>
        <taxon>Thysanoptera</taxon>
        <taxon>Terebrantia</taxon>
        <taxon>Thripoidea</taxon>
        <taxon>Thripidae</taxon>
        <taxon>Thrips</taxon>
    </lineage>
</organism>
<evidence type="ECO:0000256" key="1">
    <source>
        <dbReference type="ARBA" id="ARBA00001650"/>
    </source>
</evidence>
<evidence type="ECO:0000256" key="9">
    <source>
        <dbReference type="ARBA" id="ARBA00022801"/>
    </source>
</evidence>
<evidence type="ECO:0000256" key="2">
    <source>
        <dbReference type="ARBA" id="ARBA00001947"/>
    </source>
</evidence>
<reference evidence="17" key="1">
    <citation type="submission" date="2025-08" db="UniProtKB">
        <authorList>
            <consortium name="RefSeq"/>
        </authorList>
    </citation>
    <scope>IDENTIFICATION</scope>
    <source>
        <tissue evidence="17">Total insect</tissue>
    </source>
</reference>
<dbReference type="KEGG" id="tpal:117648665"/>
<dbReference type="InterPro" id="IPR018997">
    <property type="entry name" value="PUB_domain"/>
</dbReference>
<keyword evidence="7" id="KW-0963">Cytoplasm</keyword>
<comment type="cofactor">
    <cofactor evidence="2">
        <name>Zn(2+)</name>
        <dbReference type="ChEBI" id="CHEBI:29105"/>
    </cofactor>
</comment>
<keyword evidence="16" id="KW-1185">Reference proteome</keyword>
<keyword evidence="10" id="KW-0862">Zinc</keyword>
<sequence>MPPVGSATLLTLEENPREIYLEVTSVLLRLASNVIKNPSEPKFRSIRLANPTVVNKLLPAVGAMECLFEMGFQEAGDCLVLPTSSSLENLKKIHDEMFTRRNKVATLSSSSLGAVSKSTSGATSQAARSQDASTPSSSTASDKRNVGPSQKTNTSAVTKAAASTASEQQNVKEASGSKTHFTPKPGFLERIVAASEVVSRSHNKELLDLAKSYVPVTELETAALEQLRKIQMVIKKEQAEKNQNVAAEPSMQELVLIQLLAWFKERFFSWVNNPSCHFCSGKTKFQRTISRDDIRVEVYECAVCFQSTDFPRHTDPMKLLETRRGRCGEWGRCFTFLCLALGWDSRLVIDETDHVWTEVFLTAQSRWVHCDPCENAYDSPLMYELGWNKKLSYIMAYTHDNVQDVTWRYSANHKEILRRRKYCSEEQLLETIMSLRKRLQQNLSSARKEYLLKRTLFELVELWKEPSQKDGVYQGRQSGSLAWRLSRGETTVSVSEPYVWKPTPLEIESRKLCIKYVPGLDQYLRGSDIFLTGWQNGVNTIQSIFRKEEKDWNMVYLAREEGSEVGKVSWSIDLTGSGFVAESVELTLSSKVFESGQVTALICGGDSCVKLPTEMSITTTALAGASIIKVNVDLCGGVGNVAWQHAQLFRAELGSNQVGLDLIVTLKSA</sequence>
<dbReference type="SUPFAM" id="SSF143503">
    <property type="entry name" value="PUG domain-like"/>
    <property type="match status" value="1"/>
</dbReference>
<dbReference type="InParanoid" id="A0A6P8Z406"/>
<evidence type="ECO:0000256" key="11">
    <source>
        <dbReference type="ARBA" id="ARBA00024870"/>
    </source>
</evidence>
<feature type="compositionally biased region" description="Low complexity" evidence="14">
    <location>
        <begin position="154"/>
        <end position="166"/>
    </location>
</feature>
<dbReference type="PANTHER" id="PTHR12143:SF19">
    <property type="entry name" value="PEPTIDE-N(4)-(N-ACETYL-BETA-GLUCOSAMINYL)ASPARAGINE AMIDASE"/>
    <property type="match status" value="1"/>
</dbReference>
<accession>A0A6P8Z406</accession>
<dbReference type="RefSeq" id="XP_034247208.1">
    <property type="nucleotide sequence ID" value="XM_034391317.1"/>
</dbReference>
<dbReference type="GO" id="GO:0046872">
    <property type="term" value="F:metal ion binding"/>
    <property type="evidence" value="ECO:0007669"/>
    <property type="project" value="UniProtKB-KW"/>
</dbReference>
<dbReference type="InterPro" id="IPR038765">
    <property type="entry name" value="Papain-like_cys_pep_sf"/>
</dbReference>
<evidence type="ECO:0000256" key="4">
    <source>
        <dbReference type="ARBA" id="ARBA00009390"/>
    </source>
</evidence>
<evidence type="ECO:0000256" key="10">
    <source>
        <dbReference type="ARBA" id="ARBA00022833"/>
    </source>
</evidence>
<dbReference type="SUPFAM" id="SSF54001">
    <property type="entry name" value="Cysteine proteinases"/>
    <property type="match status" value="1"/>
</dbReference>
<evidence type="ECO:0000259" key="15">
    <source>
        <dbReference type="PROSITE" id="PS51398"/>
    </source>
</evidence>
<comment type="catalytic activity">
    <reaction evidence="1">
        <text>Hydrolysis of an N(4)-(acetyl-beta-D-glucosaminyl)asparagine residue in which the glucosamine residue may be further glycosylated, to yield a (substituted) N-acetyl-beta-D-glucosaminylamine and a peptide containing an aspartate residue.</text>
        <dbReference type="EC" id="3.5.1.52"/>
    </reaction>
</comment>
<comment type="subcellular location">
    <subcellularLocation>
        <location evidence="3">Cytoplasm</location>
    </subcellularLocation>
</comment>
<dbReference type="GO" id="GO:0005634">
    <property type="term" value="C:nucleus"/>
    <property type="evidence" value="ECO:0007669"/>
    <property type="project" value="TreeGrafter"/>
</dbReference>
<evidence type="ECO:0000256" key="3">
    <source>
        <dbReference type="ARBA" id="ARBA00004496"/>
    </source>
</evidence>
<dbReference type="Gene3D" id="2.20.25.10">
    <property type="match status" value="1"/>
</dbReference>
<evidence type="ECO:0000313" key="17">
    <source>
        <dbReference type="RefSeq" id="XP_034247208.1"/>
    </source>
</evidence>
<dbReference type="Proteomes" id="UP000515158">
    <property type="component" value="Unplaced"/>
</dbReference>
<proteinExistence type="inferred from homology"/>